<evidence type="ECO:0000313" key="8">
    <source>
        <dbReference type="EMBL" id="KKU31644.1"/>
    </source>
</evidence>
<dbReference type="PANTHER" id="PTHR22926">
    <property type="entry name" value="PHOSPHO-N-ACETYLMURAMOYL-PENTAPEPTIDE-TRANSFERASE"/>
    <property type="match status" value="1"/>
</dbReference>
<feature type="transmembrane region" description="Helical" evidence="7">
    <location>
        <begin position="265"/>
        <end position="290"/>
    </location>
</feature>
<evidence type="ECO:0000256" key="4">
    <source>
        <dbReference type="ARBA" id="ARBA00022692"/>
    </source>
</evidence>
<proteinExistence type="predicted"/>
<dbReference type="Pfam" id="PF00953">
    <property type="entry name" value="Glycos_transf_4"/>
    <property type="match status" value="1"/>
</dbReference>
<keyword evidence="3 8" id="KW-0808">Transferase</keyword>
<feature type="transmembrane region" description="Helical" evidence="7">
    <location>
        <begin position="380"/>
        <end position="398"/>
    </location>
</feature>
<organism evidence="8 9">
    <name type="scientific">candidate division WWE3 bacterium GW2011_GWA1_46_21</name>
    <dbReference type="NCBI Taxonomy" id="1619107"/>
    <lineage>
        <taxon>Bacteria</taxon>
        <taxon>Katanobacteria</taxon>
    </lineage>
</organism>
<evidence type="ECO:0000313" key="9">
    <source>
        <dbReference type="Proteomes" id="UP000034732"/>
    </source>
</evidence>
<feature type="transmembrane region" description="Helical" evidence="7">
    <location>
        <begin position="453"/>
        <end position="472"/>
    </location>
</feature>
<evidence type="ECO:0000256" key="2">
    <source>
        <dbReference type="ARBA" id="ARBA00022475"/>
    </source>
</evidence>
<feature type="transmembrane region" description="Helical" evidence="7">
    <location>
        <begin position="355"/>
        <end position="374"/>
    </location>
</feature>
<feature type="transmembrane region" description="Helical" evidence="7">
    <location>
        <begin position="235"/>
        <end position="253"/>
    </location>
</feature>
<dbReference type="InterPro" id="IPR000715">
    <property type="entry name" value="Glycosyl_transferase_4"/>
</dbReference>
<comment type="caution">
    <text evidence="8">The sequence shown here is derived from an EMBL/GenBank/DDBJ whole genome shotgun (WGS) entry which is preliminary data.</text>
</comment>
<dbReference type="GO" id="GO:0016780">
    <property type="term" value="F:phosphotransferase activity, for other substituted phosphate groups"/>
    <property type="evidence" value="ECO:0007669"/>
    <property type="project" value="InterPro"/>
</dbReference>
<evidence type="ECO:0000256" key="3">
    <source>
        <dbReference type="ARBA" id="ARBA00022679"/>
    </source>
</evidence>
<keyword evidence="5 7" id="KW-1133">Transmembrane helix</keyword>
<gene>
    <name evidence="8" type="ORF">UX44_C0004G0008</name>
</gene>
<feature type="transmembrane region" description="Helical" evidence="7">
    <location>
        <begin position="52"/>
        <end position="76"/>
    </location>
</feature>
<dbReference type="EMBL" id="LCMF01000004">
    <property type="protein sequence ID" value="KKU31644.1"/>
    <property type="molecule type" value="Genomic_DNA"/>
</dbReference>
<dbReference type="AlphaFoldDB" id="A0A0G1PFU9"/>
<protein>
    <submittedName>
        <fullName evidence="8">Glycosyl transferase, family 4</fullName>
    </submittedName>
</protein>
<dbReference type="GO" id="GO:0071555">
    <property type="term" value="P:cell wall organization"/>
    <property type="evidence" value="ECO:0007669"/>
    <property type="project" value="TreeGrafter"/>
</dbReference>
<sequence>MIKVSKQFIEFGFVNAAILAAMVVYLILRFGYLNEQIPLWYTLPWGQDQLAVKSSIFVIPIVAILITIGGFVAAMISKKEFMQYAQEGALTTVTGINLILGVSLLRIILIASKPFPPLVDPTYLKLVMPFLIGFLLVYVATPVFIRFAKKHSIVTDPQIHQHPGMLLEKPSARGGGVVFTAAFVLTSIIFVVVSKEIAAILFAALTAALIGLFDDIANTNPRSRLKLFGNPVFRLLVLQPIAVSFVIFAGIRINAIAGSFVLNSFIVNAGSVALAPISVAITFLWVLWVINMLSFSNGVDGQYSGIVGIAFIVVALLSIRFAGLTPAQLDIARLAAVAAGASIGLTKYTWHPSQIMWGFSATAAGMILATLSILTGAKVATAMIVLLIPFLDAVITVFKRIVQKKPPWQGDKGHLHHLLLERGWSIKKIAGFYWVSTAILGIVALIASEKHVLLVVLILTGGVAFILISLNLQSMLRKQAQQLLEK</sequence>
<evidence type="ECO:0000256" key="6">
    <source>
        <dbReference type="ARBA" id="ARBA00023136"/>
    </source>
</evidence>
<keyword evidence="2" id="KW-1003">Cell membrane</keyword>
<accession>A0A0G1PFU9</accession>
<feature type="transmembrane region" description="Helical" evidence="7">
    <location>
        <begin position="429"/>
        <end position="447"/>
    </location>
</feature>
<evidence type="ECO:0000256" key="5">
    <source>
        <dbReference type="ARBA" id="ARBA00022989"/>
    </source>
</evidence>
<dbReference type="CDD" id="cd06853">
    <property type="entry name" value="GT_WecA_like"/>
    <property type="match status" value="1"/>
</dbReference>
<feature type="transmembrane region" description="Helical" evidence="7">
    <location>
        <begin position="88"/>
        <end position="111"/>
    </location>
</feature>
<dbReference type="GO" id="GO:0044038">
    <property type="term" value="P:cell wall macromolecule biosynthetic process"/>
    <property type="evidence" value="ECO:0007669"/>
    <property type="project" value="TreeGrafter"/>
</dbReference>
<evidence type="ECO:0000256" key="1">
    <source>
        <dbReference type="ARBA" id="ARBA00004651"/>
    </source>
</evidence>
<feature type="transmembrane region" description="Helical" evidence="7">
    <location>
        <begin position="12"/>
        <end position="32"/>
    </location>
</feature>
<reference evidence="8 9" key="1">
    <citation type="journal article" date="2015" name="Nature">
        <title>rRNA introns, odd ribosomes, and small enigmatic genomes across a large radiation of phyla.</title>
        <authorList>
            <person name="Brown C.T."/>
            <person name="Hug L.A."/>
            <person name="Thomas B.C."/>
            <person name="Sharon I."/>
            <person name="Castelle C.J."/>
            <person name="Singh A."/>
            <person name="Wilkins M.J."/>
            <person name="Williams K.H."/>
            <person name="Banfield J.F."/>
        </authorList>
    </citation>
    <scope>NUCLEOTIDE SEQUENCE [LARGE SCALE GENOMIC DNA]</scope>
</reference>
<feature type="transmembrane region" description="Helical" evidence="7">
    <location>
        <begin position="197"/>
        <end position="214"/>
    </location>
</feature>
<dbReference type="PANTHER" id="PTHR22926:SF3">
    <property type="entry name" value="UNDECAPRENYL-PHOSPHATE ALPHA-N-ACETYLGLUCOSAMINYL 1-PHOSPHATE TRANSFERASE"/>
    <property type="match status" value="1"/>
</dbReference>
<keyword evidence="6 7" id="KW-0472">Membrane</keyword>
<keyword evidence="4 7" id="KW-0812">Transmembrane</keyword>
<comment type="subcellular location">
    <subcellularLocation>
        <location evidence="1">Cell membrane</location>
        <topology evidence="1">Multi-pass membrane protein</topology>
    </subcellularLocation>
</comment>
<feature type="transmembrane region" description="Helical" evidence="7">
    <location>
        <begin position="123"/>
        <end position="145"/>
    </location>
</feature>
<dbReference type="Proteomes" id="UP000034732">
    <property type="component" value="Unassembled WGS sequence"/>
</dbReference>
<evidence type="ECO:0000256" key="7">
    <source>
        <dbReference type="SAM" id="Phobius"/>
    </source>
</evidence>
<dbReference type="GO" id="GO:0005886">
    <property type="term" value="C:plasma membrane"/>
    <property type="evidence" value="ECO:0007669"/>
    <property type="project" value="UniProtKB-SubCell"/>
</dbReference>
<feature type="transmembrane region" description="Helical" evidence="7">
    <location>
        <begin position="302"/>
        <end position="319"/>
    </location>
</feature>
<name>A0A0G1PFU9_UNCKA</name>
<dbReference type="GO" id="GO:0009103">
    <property type="term" value="P:lipopolysaccharide biosynthetic process"/>
    <property type="evidence" value="ECO:0007669"/>
    <property type="project" value="TreeGrafter"/>
</dbReference>